<feature type="active site" description="O-(5'-phospho-DNA)-serine intermediate" evidence="5 6">
    <location>
        <position position="11"/>
    </location>
</feature>
<feature type="domain" description="Resolvase/invertase-type recombinase catalytic" evidence="7">
    <location>
        <begin position="3"/>
        <end position="151"/>
    </location>
</feature>
<dbReference type="GO" id="GO:0003677">
    <property type="term" value="F:DNA binding"/>
    <property type="evidence" value="ECO:0007669"/>
    <property type="project" value="UniProtKB-KW"/>
</dbReference>
<protein>
    <submittedName>
        <fullName evidence="9">Integrase</fullName>
    </submittedName>
</protein>
<proteinExistence type="predicted"/>
<dbReference type="PROSITE" id="PS51736">
    <property type="entry name" value="RECOMBINASES_3"/>
    <property type="match status" value="1"/>
</dbReference>
<dbReference type="InterPro" id="IPR011109">
    <property type="entry name" value="DNA_bind_recombinase_dom"/>
</dbReference>
<name>A0A8S5PZF2_9CAUD</name>
<dbReference type="SUPFAM" id="SSF53041">
    <property type="entry name" value="Resolvase-like"/>
    <property type="match status" value="1"/>
</dbReference>
<dbReference type="GO" id="GO:0015074">
    <property type="term" value="P:DNA integration"/>
    <property type="evidence" value="ECO:0007669"/>
    <property type="project" value="UniProtKB-KW"/>
</dbReference>
<evidence type="ECO:0000259" key="8">
    <source>
        <dbReference type="PROSITE" id="PS51737"/>
    </source>
</evidence>
<evidence type="ECO:0000313" key="9">
    <source>
        <dbReference type="EMBL" id="DAE12266.1"/>
    </source>
</evidence>
<evidence type="ECO:0000256" key="5">
    <source>
        <dbReference type="PIRSR" id="PIRSR606118-50"/>
    </source>
</evidence>
<dbReference type="GO" id="GO:0000150">
    <property type="term" value="F:DNA strand exchange activity"/>
    <property type="evidence" value="ECO:0007669"/>
    <property type="project" value="UniProtKB-KW"/>
</dbReference>
<evidence type="ECO:0000256" key="4">
    <source>
        <dbReference type="ARBA" id="ARBA00023172"/>
    </source>
</evidence>
<dbReference type="PANTHER" id="PTHR30461:SF23">
    <property type="entry name" value="DNA RECOMBINASE-RELATED"/>
    <property type="match status" value="1"/>
</dbReference>
<dbReference type="PROSITE" id="PS51737">
    <property type="entry name" value="RECOMBINASE_DNA_BIND"/>
    <property type="match status" value="1"/>
</dbReference>
<dbReference type="PROSITE" id="PS00397">
    <property type="entry name" value="RECOMBINASES_1"/>
    <property type="match status" value="1"/>
</dbReference>
<dbReference type="InterPro" id="IPR006119">
    <property type="entry name" value="Resolv_N"/>
</dbReference>
<dbReference type="Gene3D" id="3.90.1750.20">
    <property type="entry name" value="Putative Large Serine Recombinase, Chain B, Domain 2"/>
    <property type="match status" value="1"/>
</dbReference>
<dbReference type="InterPro" id="IPR038109">
    <property type="entry name" value="DNA_bind_recomb_sf"/>
</dbReference>
<keyword evidence="1" id="KW-0229">DNA integration</keyword>
<accession>A0A8S5PZF2</accession>
<keyword evidence="2" id="KW-0230">DNA invertase</keyword>
<dbReference type="InterPro" id="IPR006118">
    <property type="entry name" value="Recombinase_CS"/>
</dbReference>
<evidence type="ECO:0000256" key="3">
    <source>
        <dbReference type="ARBA" id="ARBA00023125"/>
    </source>
</evidence>
<sequence length="250" mass="28070">MKNVVAYIRVSTDGQLGEDKFGLDAQRKQIIEYCAKNDMNILKWYSDEGESGAKYRPGFDAIVYGEVNNPPYEAVVVAKSDRVARDINIYFYYQGALLRKNIELISICEDFGQFGVFANMLKAFTLTCAEMERDNINKRTSGGRKIKAARGGYSGGRPPYGYAPQNGKLVIVPEEAEVVRFVIQSKEKGMTYQMICDSLNDAGKTNRSGTKFSISTLQVIIENKPLYQGMYRYGKGSEWVKGVHEPILSE</sequence>
<dbReference type="InterPro" id="IPR050639">
    <property type="entry name" value="SSR_resolvase"/>
</dbReference>
<dbReference type="Pfam" id="PF07508">
    <property type="entry name" value="Recombinase"/>
    <property type="match status" value="1"/>
</dbReference>
<evidence type="ECO:0000256" key="1">
    <source>
        <dbReference type="ARBA" id="ARBA00022908"/>
    </source>
</evidence>
<keyword evidence="4" id="KW-0233">DNA recombination</keyword>
<keyword evidence="3" id="KW-0238">DNA-binding</keyword>
<dbReference type="CDD" id="cd00338">
    <property type="entry name" value="Ser_Recombinase"/>
    <property type="match status" value="1"/>
</dbReference>
<dbReference type="InterPro" id="IPR036162">
    <property type="entry name" value="Resolvase-like_N_sf"/>
</dbReference>
<dbReference type="SMART" id="SM00857">
    <property type="entry name" value="Resolvase"/>
    <property type="match status" value="1"/>
</dbReference>
<evidence type="ECO:0000256" key="6">
    <source>
        <dbReference type="PROSITE-ProRule" id="PRU10137"/>
    </source>
</evidence>
<dbReference type="Gene3D" id="3.40.50.1390">
    <property type="entry name" value="Resolvase, N-terminal catalytic domain"/>
    <property type="match status" value="1"/>
</dbReference>
<reference evidence="9" key="1">
    <citation type="journal article" date="2021" name="Proc. Natl. Acad. Sci. U.S.A.">
        <title>A Catalog of Tens of Thousands of Viruses from Human Metagenomes Reveals Hidden Associations with Chronic Diseases.</title>
        <authorList>
            <person name="Tisza M.J."/>
            <person name="Buck C.B."/>
        </authorList>
    </citation>
    <scope>NUCLEOTIDE SEQUENCE</scope>
    <source>
        <strain evidence="9">CtMgg26</strain>
    </source>
</reference>
<evidence type="ECO:0000256" key="2">
    <source>
        <dbReference type="ARBA" id="ARBA00023100"/>
    </source>
</evidence>
<dbReference type="EMBL" id="BK015546">
    <property type="protein sequence ID" value="DAE12266.1"/>
    <property type="molecule type" value="Genomic_DNA"/>
</dbReference>
<dbReference type="Pfam" id="PF00239">
    <property type="entry name" value="Resolvase"/>
    <property type="match status" value="1"/>
</dbReference>
<evidence type="ECO:0000259" key="7">
    <source>
        <dbReference type="PROSITE" id="PS51736"/>
    </source>
</evidence>
<dbReference type="PANTHER" id="PTHR30461">
    <property type="entry name" value="DNA-INVERTASE FROM LAMBDOID PROPHAGE"/>
    <property type="match status" value="1"/>
</dbReference>
<feature type="domain" description="Recombinase" evidence="8">
    <location>
        <begin position="159"/>
        <end position="250"/>
    </location>
</feature>
<organism evidence="9">
    <name type="scientific">Siphoviridae sp. ctMgg26</name>
    <dbReference type="NCBI Taxonomy" id="2825462"/>
    <lineage>
        <taxon>Viruses</taxon>
        <taxon>Duplodnaviria</taxon>
        <taxon>Heunggongvirae</taxon>
        <taxon>Uroviricota</taxon>
        <taxon>Caudoviricetes</taxon>
    </lineage>
</organism>